<protein>
    <recommendedName>
        <fullName evidence="5">Lysine-specific metallo-endopeptidase domain-containing protein</fullName>
    </recommendedName>
</protein>
<feature type="repeat" description="TPR" evidence="3">
    <location>
        <begin position="425"/>
        <end position="458"/>
    </location>
</feature>
<dbReference type="PANTHER" id="PTHR23083">
    <property type="entry name" value="TETRATRICOPEPTIDE REPEAT PROTEIN, TPR"/>
    <property type="match status" value="1"/>
</dbReference>
<feature type="region of interest" description="Disordered" evidence="4">
    <location>
        <begin position="171"/>
        <end position="296"/>
    </location>
</feature>
<reference evidence="6" key="1">
    <citation type="submission" date="2022-07" db="EMBL/GenBank/DDBJ databases">
        <title>Genome Sequence of Agrocybe chaxingu.</title>
        <authorList>
            <person name="Buettner E."/>
        </authorList>
    </citation>
    <scope>NUCLEOTIDE SEQUENCE</scope>
    <source>
        <strain evidence="6">MP-N11</strain>
    </source>
</reference>
<comment type="caution">
    <text evidence="6">The sequence shown here is derived from an EMBL/GenBank/DDBJ whole genome shotgun (WGS) entry which is preliminary data.</text>
</comment>
<dbReference type="SMART" id="SM00028">
    <property type="entry name" value="TPR"/>
    <property type="match status" value="3"/>
</dbReference>
<dbReference type="InterPro" id="IPR011990">
    <property type="entry name" value="TPR-like_helical_dom_sf"/>
</dbReference>
<keyword evidence="3" id="KW-0802">TPR repeat</keyword>
<dbReference type="InterPro" id="IPR029463">
    <property type="entry name" value="Lys_MEP"/>
</dbReference>
<feature type="compositionally biased region" description="Basic and acidic residues" evidence="4">
    <location>
        <begin position="265"/>
        <end position="276"/>
    </location>
</feature>
<evidence type="ECO:0000313" key="6">
    <source>
        <dbReference type="EMBL" id="KAJ3506279.1"/>
    </source>
</evidence>
<dbReference type="GO" id="GO:0004222">
    <property type="term" value="F:metalloendopeptidase activity"/>
    <property type="evidence" value="ECO:0007669"/>
    <property type="project" value="InterPro"/>
</dbReference>
<dbReference type="SUPFAM" id="SSF55486">
    <property type="entry name" value="Metalloproteases ('zincins'), catalytic domain"/>
    <property type="match status" value="1"/>
</dbReference>
<comment type="similarity">
    <text evidence="2">Belongs to the YPP1 family.</text>
</comment>
<dbReference type="EMBL" id="JANKHO010000785">
    <property type="protein sequence ID" value="KAJ3506279.1"/>
    <property type="molecule type" value="Genomic_DNA"/>
</dbReference>
<dbReference type="InterPro" id="IPR024079">
    <property type="entry name" value="MetalloPept_cat_dom_sf"/>
</dbReference>
<accession>A0A9W8JX99</accession>
<evidence type="ECO:0000256" key="2">
    <source>
        <dbReference type="ARBA" id="ARBA00038251"/>
    </source>
</evidence>
<dbReference type="Gene3D" id="1.25.40.10">
    <property type="entry name" value="Tetratricopeptide repeat domain"/>
    <property type="match status" value="1"/>
</dbReference>
<comment type="function">
    <text evidence="1">Involved in endocytosis.</text>
</comment>
<feature type="compositionally biased region" description="Polar residues" evidence="4">
    <location>
        <begin position="179"/>
        <end position="202"/>
    </location>
</feature>
<proteinExistence type="inferred from homology"/>
<feature type="region of interest" description="Disordered" evidence="4">
    <location>
        <begin position="347"/>
        <end position="375"/>
    </location>
</feature>
<gene>
    <name evidence="6" type="ORF">NLJ89_g6955</name>
</gene>
<organism evidence="6 7">
    <name type="scientific">Agrocybe chaxingu</name>
    <dbReference type="NCBI Taxonomy" id="84603"/>
    <lineage>
        <taxon>Eukaryota</taxon>
        <taxon>Fungi</taxon>
        <taxon>Dikarya</taxon>
        <taxon>Basidiomycota</taxon>
        <taxon>Agaricomycotina</taxon>
        <taxon>Agaricomycetes</taxon>
        <taxon>Agaricomycetidae</taxon>
        <taxon>Agaricales</taxon>
        <taxon>Agaricineae</taxon>
        <taxon>Strophariaceae</taxon>
        <taxon>Agrocybe</taxon>
    </lineage>
</organism>
<sequence>MTLKVPEVEGTVQSNKVPVSASLTANGLTNGALKLKPKLNGSSEPFLPNTAGASLSSSSSPIESTIPIPVLDPDACELPLADHLLRRSELTFEQYPPSKAELFERHLQLRMTQVGLMEVFEGAEGAEQGWLDVFAWVADKRGAAATADGASGASQPRQSLDGLRRSIDRLSADPAGIEKTTSPTYPGLPNSSSETGPRQSLTVPPPIPIMISPATPDAEKMDVPPPPVPTADSMLEREKEDKKERDVRKERKASSGLHPKSKRSSSIERDRGDTSKSKKVGQMLKNRVDKGRAGITAVSRKIGHGVVKNGPLRRSSSTPDFAVVFQQTSYQASSIHSRRRLSSIIHSQDRTPNDSPPPPPPPPPPSVPPSTNEQDFKFRNKRSSRENRLLSDLWLMSAATFRRLGKIEQAKGSIQEAEVKDENNPNVWVQLGLYYVALGHYRHAIDTFQKALFISSEEVSATVHLSRLYLDPDISAQLRIPPNATTSSSASSVKSNSDDFSSYPDVDLAAGILAHLTKGRAWDVPEAWYFLAKAYGLQGRKAEERETLKLALELSEKRAVRDIGLALGWLNTARPLLSSRTHYWWQDPFMMIAGSSIFILVGAALLSAAQQPSISVQVLAPASGMITGLSIINITVRITNTGPTHLTILNDPISPLTTFPTNIFTLINQNNGRQAQFVGVAVKYAPDIAILNGGFTSLEPGDSVEAGHNLANAYDFSASGPGTYSVDISPTFLALDALNQTFSLTASVFSSVLSLTNTLGHDLQTPVVRSALSSDTTLAKKRHFVKRASYIACSPLHRIYIQQAVAAAQKYASEAYSYTSEHHDMATESPRYLTWFGAYDAERYDTVFTHFTNINADDFSSFTYYCDCLDPTAYAYVSPDKYGEIHLCDAFWLAPVTGKDSKAGTLIHEASHFTRNGGTEDEAYGTDACQTLAANNPDMAVRNADSHEYFVENPTGLA</sequence>
<dbReference type="PANTHER" id="PTHR23083:SF464">
    <property type="entry name" value="TETRATRICOPEPTIDE REPEAT DOMAIN 7, ISOFORM A"/>
    <property type="match status" value="1"/>
</dbReference>
<evidence type="ECO:0000313" key="7">
    <source>
        <dbReference type="Proteomes" id="UP001148786"/>
    </source>
</evidence>
<dbReference type="Gene3D" id="2.60.40.2970">
    <property type="match status" value="1"/>
</dbReference>
<feature type="compositionally biased region" description="Basic and acidic residues" evidence="4">
    <location>
        <begin position="234"/>
        <end position="253"/>
    </location>
</feature>
<evidence type="ECO:0000259" key="5">
    <source>
        <dbReference type="SMART" id="SM01351"/>
    </source>
</evidence>
<evidence type="ECO:0000256" key="4">
    <source>
        <dbReference type="SAM" id="MobiDB-lite"/>
    </source>
</evidence>
<dbReference type="PROSITE" id="PS50005">
    <property type="entry name" value="TPR"/>
    <property type="match status" value="1"/>
</dbReference>
<dbReference type="InterPro" id="IPR019734">
    <property type="entry name" value="TPR_rpt"/>
</dbReference>
<dbReference type="SMART" id="SM01351">
    <property type="entry name" value="Aspzincin_M35"/>
    <property type="match status" value="1"/>
</dbReference>
<dbReference type="Proteomes" id="UP001148786">
    <property type="component" value="Unassembled WGS sequence"/>
</dbReference>
<keyword evidence="7" id="KW-1185">Reference proteome</keyword>
<evidence type="ECO:0000256" key="1">
    <source>
        <dbReference type="ARBA" id="ARBA00002550"/>
    </source>
</evidence>
<feature type="compositionally biased region" description="Pro residues" evidence="4">
    <location>
        <begin position="354"/>
        <end position="368"/>
    </location>
</feature>
<dbReference type="InterPro" id="IPR051722">
    <property type="entry name" value="Endocytosis_PI4K-reg_protein"/>
</dbReference>
<evidence type="ECO:0000256" key="3">
    <source>
        <dbReference type="PROSITE-ProRule" id="PRU00339"/>
    </source>
</evidence>
<dbReference type="Gene3D" id="3.40.390.10">
    <property type="entry name" value="Collagenase (Catalytic Domain)"/>
    <property type="match status" value="1"/>
</dbReference>
<dbReference type="AlphaFoldDB" id="A0A9W8JX99"/>
<feature type="domain" description="Lysine-specific metallo-endopeptidase" evidence="5">
    <location>
        <begin position="817"/>
        <end position="952"/>
    </location>
</feature>
<dbReference type="SUPFAM" id="SSF48452">
    <property type="entry name" value="TPR-like"/>
    <property type="match status" value="1"/>
</dbReference>
<dbReference type="OrthoDB" id="29013at2759"/>
<name>A0A9W8JX99_9AGAR</name>
<dbReference type="Pfam" id="PF13181">
    <property type="entry name" value="TPR_8"/>
    <property type="match status" value="2"/>
</dbReference>
<dbReference type="Pfam" id="PF14521">
    <property type="entry name" value="Aspzincin_M35"/>
    <property type="match status" value="1"/>
</dbReference>